<organism evidence="2 3">
    <name type="scientific">Paludisphaera borealis</name>
    <dbReference type="NCBI Taxonomy" id="1387353"/>
    <lineage>
        <taxon>Bacteria</taxon>
        <taxon>Pseudomonadati</taxon>
        <taxon>Planctomycetota</taxon>
        <taxon>Planctomycetia</taxon>
        <taxon>Isosphaerales</taxon>
        <taxon>Isosphaeraceae</taxon>
        <taxon>Paludisphaera</taxon>
    </lineage>
</organism>
<proteinExistence type="predicted"/>
<evidence type="ECO:0000256" key="1">
    <source>
        <dbReference type="SAM" id="MobiDB-lite"/>
    </source>
</evidence>
<dbReference type="AlphaFoldDB" id="A0A1U7CP62"/>
<dbReference type="EMBL" id="CP019082">
    <property type="protein sequence ID" value="APW60699.1"/>
    <property type="molecule type" value="Genomic_DNA"/>
</dbReference>
<feature type="compositionally biased region" description="Polar residues" evidence="1">
    <location>
        <begin position="110"/>
        <end position="121"/>
    </location>
</feature>
<dbReference type="RefSeq" id="WP_076345512.1">
    <property type="nucleotide sequence ID" value="NZ_CP019082.1"/>
</dbReference>
<evidence type="ECO:0000313" key="3">
    <source>
        <dbReference type="Proteomes" id="UP000186309"/>
    </source>
</evidence>
<keyword evidence="3" id="KW-1185">Reference proteome</keyword>
<reference evidence="3" key="1">
    <citation type="submission" date="2016-12" db="EMBL/GenBank/DDBJ databases">
        <title>Comparative genomics of four Isosphaeraceae planctomycetes: a common pool of plasmids and glycoside hydrolase genes.</title>
        <authorList>
            <person name="Ivanova A."/>
        </authorList>
    </citation>
    <scope>NUCLEOTIDE SEQUENCE [LARGE SCALE GENOMIC DNA]</scope>
    <source>
        <strain evidence="3">PX4</strain>
    </source>
</reference>
<accession>A0A1U7CP62</accession>
<name>A0A1U7CP62_9BACT</name>
<protein>
    <submittedName>
        <fullName evidence="2">Uncharacterized protein</fullName>
    </submittedName>
</protein>
<dbReference type="KEGG" id="pbor:BSF38_02187"/>
<gene>
    <name evidence="2" type="ORF">BSF38_02187</name>
</gene>
<sequence>MAALLLVACWIDLANESHSFAWGEQVLRLPTVAAESAVDFKIAPDKRDRTVRISIYASTRVAIIRAGGDWSRKSPFFIEFPLAFYIRIRISIILPDAQTAPGDAPKQPQAGRSSGGTPASK</sequence>
<feature type="region of interest" description="Disordered" evidence="1">
    <location>
        <begin position="98"/>
        <end position="121"/>
    </location>
</feature>
<evidence type="ECO:0000313" key="2">
    <source>
        <dbReference type="EMBL" id="APW60699.1"/>
    </source>
</evidence>
<dbReference type="Proteomes" id="UP000186309">
    <property type="component" value="Chromosome"/>
</dbReference>